<proteinExistence type="predicted"/>
<dbReference type="Proteomes" id="UP001153269">
    <property type="component" value="Unassembled WGS sequence"/>
</dbReference>
<reference evidence="1" key="1">
    <citation type="submission" date="2020-03" db="EMBL/GenBank/DDBJ databases">
        <authorList>
            <person name="Weist P."/>
        </authorList>
    </citation>
    <scope>NUCLEOTIDE SEQUENCE</scope>
</reference>
<gene>
    <name evidence="1" type="ORF">PLEPLA_LOCUS35050</name>
</gene>
<sequence length="99" mass="10535">MSPFALFGHAASNPSEVTSQCIGFRGTSTTLSTAATHQQIESSPAGRSGISGIRMETFLAYKRSRLLPLRGSQRCSCVAVHQNNSGHRSLIAILDPCSN</sequence>
<comment type="caution">
    <text evidence="1">The sequence shown here is derived from an EMBL/GenBank/DDBJ whole genome shotgun (WGS) entry which is preliminary data.</text>
</comment>
<keyword evidence="2" id="KW-1185">Reference proteome</keyword>
<protein>
    <submittedName>
        <fullName evidence="1">Uncharacterized protein</fullName>
    </submittedName>
</protein>
<evidence type="ECO:0000313" key="2">
    <source>
        <dbReference type="Proteomes" id="UP001153269"/>
    </source>
</evidence>
<dbReference type="EMBL" id="CADEAL010003944">
    <property type="protein sequence ID" value="CAB1447357.1"/>
    <property type="molecule type" value="Genomic_DNA"/>
</dbReference>
<evidence type="ECO:0000313" key="1">
    <source>
        <dbReference type="EMBL" id="CAB1447357.1"/>
    </source>
</evidence>
<dbReference type="AlphaFoldDB" id="A0A9N7Z132"/>
<organism evidence="1 2">
    <name type="scientific">Pleuronectes platessa</name>
    <name type="common">European plaice</name>
    <dbReference type="NCBI Taxonomy" id="8262"/>
    <lineage>
        <taxon>Eukaryota</taxon>
        <taxon>Metazoa</taxon>
        <taxon>Chordata</taxon>
        <taxon>Craniata</taxon>
        <taxon>Vertebrata</taxon>
        <taxon>Euteleostomi</taxon>
        <taxon>Actinopterygii</taxon>
        <taxon>Neopterygii</taxon>
        <taxon>Teleostei</taxon>
        <taxon>Neoteleostei</taxon>
        <taxon>Acanthomorphata</taxon>
        <taxon>Carangaria</taxon>
        <taxon>Pleuronectiformes</taxon>
        <taxon>Pleuronectoidei</taxon>
        <taxon>Pleuronectidae</taxon>
        <taxon>Pleuronectes</taxon>
    </lineage>
</organism>
<name>A0A9N7Z132_PLEPL</name>
<accession>A0A9N7Z132</accession>